<keyword evidence="3 8" id="KW-0418">Kinase</keyword>
<dbReference type="InterPro" id="IPR045269">
    <property type="entry name" value="Atg1-like"/>
</dbReference>
<dbReference type="PROSITE" id="PS50011">
    <property type="entry name" value="PROTEIN_KINASE_DOM"/>
    <property type="match status" value="1"/>
</dbReference>
<keyword evidence="4 5" id="KW-0067">ATP-binding</keyword>
<feature type="compositionally biased region" description="Pro residues" evidence="6">
    <location>
        <begin position="344"/>
        <end position="354"/>
    </location>
</feature>
<evidence type="ECO:0000256" key="5">
    <source>
        <dbReference type="PROSITE-ProRule" id="PRU10141"/>
    </source>
</evidence>
<dbReference type="InterPro" id="IPR011009">
    <property type="entry name" value="Kinase-like_dom_sf"/>
</dbReference>
<name>A0ABQ9X3D0_9EUKA</name>
<keyword evidence="9" id="KW-1185">Reference proteome</keyword>
<comment type="caution">
    <text evidence="8">The sequence shown here is derived from an EMBL/GenBank/DDBJ whole genome shotgun (WGS) entry which is preliminary data.</text>
</comment>
<dbReference type="PROSITE" id="PS00108">
    <property type="entry name" value="PROTEIN_KINASE_ST"/>
    <property type="match status" value="1"/>
</dbReference>
<evidence type="ECO:0000256" key="1">
    <source>
        <dbReference type="ARBA" id="ARBA00022679"/>
    </source>
</evidence>
<proteinExistence type="predicted"/>
<evidence type="ECO:0000256" key="4">
    <source>
        <dbReference type="ARBA" id="ARBA00022840"/>
    </source>
</evidence>
<accession>A0ABQ9X3D0</accession>
<evidence type="ECO:0000256" key="3">
    <source>
        <dbReference type="ARBA" id="ARBA00022777"/>
    </source>
</evidence>
<protein>
    <submittedName>
        <fullName evidence="8">Serine/threonine protein kinase</fullName>
        <ecNumber evidence="8">2.7.11.1</ecNumber>
    </submittedName>
</protein>
<dbReference type="Proteomes" id="UP001281761">
    <property type="component" value="Unassembled WGS sequence"/>
</dbReference>
<feature type="binding site" evidence="5">
    <location>
        <position position="43"/>
    </location>
    <ligand>
        <name>ATP</name>
        <dbReference type="ChEBI" id="CHEBI:30616"/>
    </ligand>
</feature>
<keyword evidence="2 5" id="KW-0547">Nucleotide-binding</keyword>
<dbReference type="SUPFAM" id="SSF56112">
    <property type="entry name" value="Protein kinase-like (PK-like)"/>
    <property type="match status" value="1"/>
</dbReference>
<evidence type="ECO:0000313" key="9">
    <source>
        <dbReference type="Proteomes" id="UP001281761"/>
    </source>
</evidence>
<keyword evidence="1 8" id="KW-0808">Transferase</keyword>
<evidence type="ECO:0000256" key="2">
    <source>
        <dbReference type="ARBA" id="ARBA00022741"/>
    </source>
</evidence>
<dbReference type="InterPro" id="IPR008271">
    <property type="entry name" value="Ser/Thr_kinase_AS"/>
</dbReference>
<feature type="region of interest" description="Disordered" evidence="6">
    <location>
        <begin position="546"/>
        <end position="614"/>
    </location>
</feature>
<dbReference type="SMART" id="SM00220">
    <property type="entry name" value="S_TKc"/>
    <property type="match status" value="1"/>
</dbReference>
<dbReference type="PROSITE" id="PS00107">
    <property type="entry name" value="PROTEIN_KINASE_ATP"/>
    <property type="match status" value="1"/>
</dbReference>
<organism evidence="8 9">
    <name type="scientific">Blattamonas nauphoetae</name>
    <dbReference type="NCBI Taxonomy" id="2049346"/>
    <lineage>
        <taxon>Eukaryota</taxon>
        <taxon>Metamonada</taxon>
        <taxon>Preaxostyla</taxon>
        <taxon>Oxymonadida</taxon>
        <taxon>Blattamonas</taxon>
    </lineage>
</organism>
<reference evidence="8 9" key="1">
    <citation type="journal article" date="2022" name="bioRxiv">
        <title>Genomics of Preaxostyla Flagellates Illuminates Evolutionary Transitions and the Path Towards Mitochondrial Loss.</title>
        <authorList>
            <person name="Novak L.V.F."/>
            <person name="Treitli S.C."/>
            <person name="Pyrih J."/>
            <person name="Halakuc P."/>
            <person name="Pipaliya S.V."/>
            <person name="Vacek V."/>
            <person name="Brzon O."/>
            <person name="Soukal P."/>
            <person name="Eme L."/>
            <person name="Dacks J.B."/>
            <person name="Karnkowska A."/>
            <person name="Elias M."/>
            <person name="Hampl V."/>
        </authorList>
    </citation>
    <scope>NUCLEOTIDE SEQUENCE [LARGE SCALE GENOMIC DNA]</scope>
    <source>
        <strain evidence="8">NAU3</strain>
        <tissue evidence="8">Gut</tissue>
    </source>
</reference>
<dbReference type="GO" id="GO:0004674">
    <property type="term" value="F:protein serine/threonine kinase activity"/>
    <property type="evidence" value="ECO:0007669"/>
    <property type="project" value="UniProtKB-KW"/>
</dbReference>
<sequence length="614" mass="68499">MSSEPEELVINGNTYSIIKMLGSGANGQVYSAERESKIYAIKKIEKTPNRIESFQRETQCLMGVKTAFATRLIECEITEDFFYLVMEFIEGSALSAFLTDIQNNGLVLDEQTIWSFLTQILIGMHAAHKMDIIHRDLKTDNVMIDPKKEKLTICDFGEARQINQTQENEMFMTALKGTYTYMPPELVSLDPDNKAQYDSRVDVWSFGVVVFRMVYGKAPWTTSALSQLHGEMAAAHQLAMSHVSFSQELLSVISWCLQKDYTKRPFTAQLLSYPRINELAHAVIDKFVPEDSRAEEHANLPPSDPSITLTPPPGYSNTETFFKWELDPSLTRTSSKTTMNIPRPANPKPKPKPGPQQFVSQPGQAPAPSFAPNVGTVSLGLGMTTTQLQQTALNSLPSSPVPNHPIDFANRRLSLPQPLPPTPITNTTSLSASYNTLPSPAVPSPVISNLVQTAPNLTLVNTMSSPNFRQPGHTHPKLDINKLMQNRNYQIQPSPTPQLQSPNPLPFTPTPTLTQTAFVPSPQIVSPYSAMGSTVRVQQGLTQTHIQSPPQTQYQSPYQNPQYPSPQMQYPQQPQMQYPQQPQIQCPPPQIISQPSYQNTQYGFPPQPQFGQRM</sequence>
<dbReference type="EC" id="2.7.11.1" evidence="8"/>
<dbReference type="InterPro" id="IPR000719">
    <property type="entry name" value="Prot_kinase_dom"/>
</dbReference>
<evidence type="ECO:0000256" key="6">
    <source>
        <dbReference type="SAM" id="MobiDB-lite"/>
    </source>
</evidence>
<dbReference type="Pfam" id="PF00069">
    <property type="entry name" value="Pkinase"/>
    <property type="match status" value="1"/>
</dbReference>
<feature type="region of interest" description="Disordered" evidence="6">
    <location>
        <begin position="293"/>
        <end position="312"/>
    </location>
</feature>
<feature type="domain" description="Protein kinase" evidence="7">
    <location>
        <begin position="15"/>
        <end position="276"/>
    </location>
</feature>
<evidence type="ECO:0000313" key="8">
    <source>
        <dbReference type="EMBL" id="KAK2946200.1"/>
    </source>
</evidence>
<dbReference type="PANTHER" id="PTHR24348">
    <property type="entry name" value="SERINE/THREONINE-PROTEIN KINASE UNC-51-RELATED"/>
    <property type="match status" value="1"/>
</dbReference>
<evidence type="ECO:0000259" key="7">
    <source>
        <dbReference type="PROSITE" id="PS50011"/>
    </source>
</evidence>
<gene>
    <name evidence="8" type="ORF">BLNAU_18876</name>
</gene>
<dbReference type="PANTHER" id="PTHR24348:SF22">
    <property type="entry name" value="NON-SPECIFIC SERINE_THREONINE PROTEIN KINASE"/>
    <property type="match status" value="1"/>
</dbReference>
<dbReference type="Gene3D" id="1.10.510.10">
    <property type="entry name" value="Transferase(Phosphotransferase) domain 1"/>
    <property type="match status" value="1"/>
</dbReference>
<dbReference type="InterPro" id="IPR017441">
    <property type="entry name" value="Protein_kinase_ATP_BS"/>
</dbReference>
<dbReference type="EMBL" id="JARBJD010000234">
    <property type="protein sequence ID" value="KAK2946200.1"/>
    <property type="molecule type" value="Genomic_DNA"/>
</dbReference>
<feature type="region of interest" description="Disordered" evidence="6">
    <location>
        <begin position="332"/>
        <end position="373"/>
    </location>
</feature>
<keyword evidence="8" id="KW-0723">Serine/threonine-protein kinase</keyword>
<feature type="compositionally biased region" description="Low complexity" evidence="6">
    <location>
        <begin position="546"/>
        <end position="584"/>
    </location>
</feature>